<evidence type="ECO:0000256" key="8">
    <source>
        <dbReference type="ARBA" id="ARBA00023239"/>
    </source>
</evidence>
<dbReference type="CDD" id="cd01360">
    <property type="entry name" value="Adenylsuccinate_lyase_1"/>
    <property type="match status" value="1"/>
</dbReference>
<dbReference type="UniPathway" id="UPA00075">
    <property type="reaction ID" value="UER00336"/>
</dbReference>
<evidence type="ECO:0000256" key="10">
    <source>
        <dbReference type="ARBA" id="ARBA00025012"/>
    </source>
</evidence>
<dbReference type="Pfam" id="PF10397">
    <property type="entry name" value="ADSL_C"/>
    <property type="match status" value="1"/>
</dbReference>
<reference evidence="16" key="1">
    <citation type="submission" date="2014-11" db="EMBL/GenBank/DDBJ databases">
        <authorList>
            <person name="Zhu J."/>
            <person name="Qi W."/>
            <person name="Song R."/>
        </authorList>
    </citation>
    <scope>NUCLEOTIDE SEQUENCE</scope>
</reference>
<dbReference type="InterPro" id="IPR020557">
    <property type="entry name" value="Fumarate_lyase_CS"/>
</dbReference>
<dbReference type="GO" id="GO:0005829">
    <property type="term" value="C:cytosol"/>
    <property type="evidence" value="ECO:0007669"/>
    <property type="project" value="TreeGrafter"/>
</dbReference>
<accession>A0A1B1TCS3</accession>
<dbReference type="SUPFAM" id="SSF48557">
    <property type="entry name" value="L-aspartase-like"/>
    <property type="match status" value="1"/>
</dbReference>
<comment type="catalytic activity">
    <reaction evidence="9">
        <text>(2S)-2-[5-amino-1-(5-phospho-beta-D-ribosyl)imidazole-4-carboxamido]succinate = 5-amino-1-(5-phospho-beta-D-ribosyl)imidazole-4-carboxamide + fumarate</text>
        <dbReference type="Rhea" id="RHEA:23920"/>
        <dbReference type="ChEBI" id="CHEBI:29806"/>
        <dbReference type="ChEBI" id="CHEBI:58443"/>
        <dbReference type="ChEBI" id="CHEBI:58475"/>
        <dbReference type="EC" id="4.3.2.2"/>
    </reaction>
    <physiologicalReaction direction="left-to-right" evidence="9">
        <dbReference type="Rhea" id="RHEA:23921"/>
    </physiologicalReaction>
</comment>
<evidence type="ECO:0000313" key="16">
    <source>
        <dbReference type="EMBL" id="ANV80082.1"/>
    </source>
</evidence>
<keyword evidence="8 14" id="KW-0456">Lyase</keyword>
<dbReference type="AlphaFoldDB" id="A0A1B1TCS3"/>
<evidence type="ECO:0000256" key="6">
    <source>
        <dbReference type="ARBA" id="ARBA00017058"/>
    </source>
</evidence>
<dbReference type="Gene3D" id="1.10.275.10">
    <property type="entry name" value="Fumarase/aspartase (N-terminal domain)"/>
    <property type="match status" value="1"/>
</dbReference>
<dbReference type="InterPro" id="IPR004769">
    <property type="entry name" value="Pur_lyase"/>
</dbReference>
<evidence type="ECO:0000256" key="14">
    <source>
        <dbReference type="RuleBase" id="RU361172"/>
    </source>
</evidence>
<dbReference type="NCBIfam" id="TIGR00928">
    <property type="entry name" value="purB"/>
    <property type="match status" value="1"/>
</dbReference>
<dbReference type="GO" id="GO:0004018">
    <property type="term" value="F:N6-(1,2-dicarboxyethyl)AMP AMP-lyase (fumarate-forming) activity"/>
    <property type="evidence" value="ECO:0007669"/>
    <property type="project" value="UniProtKB-UniRule"/>
</dbReference>
<comment type="subunit">
    <text evidence="4">Homotetramer. Residues from neighboring subunits contribute catalytic and substrate-binding residues to each active site.</text>
</comment>
<comment type="pathway">
    <text evidence="1 14">Purine metabolism; IMP biosynthesis via de novo pathway; 5-amino-1-(5-phospho-D-ribosyl)imidazole-4-carboxamide from 5-amino-1-(5-phospho-D-ribosyl)imidazole-4-carboxylate: step 2/2.</text>
</comment>
<organism evidence="16">
    <name type="scientific">uncultured Poseidoniia archaeon</name>
    <dbReference type="NCBI Taxonomy" id="1697135"/>
    <lineage>
        <taxon>Archaea</taxon>
        <taxon>Methanobacteriati</taxon>
        <taxon>Thermoplasmatota</taxon>
        <taxon>Candidatus Poseidoniia</taxon>
        <taxon>environmental samples</taxon>
    </lineage>
</organism>
<protein>
    <recommendedName>
        <fullName evidence="6 13">Adenylosuccinate lyase</fullName>
        <shortName evidence="14">ASL</shortName>
        <ecNumber evidence="5 13">4.3.2.2</ecNumber>
    </recommendedName>
    <alternativeName>
        <fullName evidence="11 14">Adenylosuccinase</fullName>
    </alternativeName>
</protein>
<dbReference type="PROSITE" id="PS00163">
    <property type="entry name" value="FUMARATE_LYASES"/>
    <property type="match status" value="1"/>
</dbReference>
<dbReference type="GO" id="GO:0006189">
    <property type="term" value="P:'de novo' IMP biosynthetic process"/>
    <property type="evidence" value="ECO:0007669"/>
    <property type="project" value="UniProtKB-UniPathway"/>
</dbReference>
<dbReference type="PRINTS" id="PR00149">
    <property type="entry name" value="FUMRATELYASE"/>
</dbReference>
<dbReference type="InterPro" id="IPR022761">
    <property type="entry name" value="Fumarate_lyase_N"/>
</dbReference>
<evidence type="ECO:0000256" key="9">
    <source>
        <dbReference type="ARBA" id="ARBA00024477"/>
    </source>
</evidence>
<dbReference type="PRINTS" id="PR00145">
    <property type="entry name" value="ARGSUCLYASE"/>
</dbReference>
<evidence type="ECO:0000256" key="11">
    <source>
        <dbReference type="ARBA" id="ARBA00030717"/>
    </source>
</evidence>
<evidence type="ECO:0000256" key="13">
    <source>
        <dbReference type="NCBIfam" id="TIGR00928"/>
    </source>
</evidence>
<dbReference type="PANTHER" id="PTHR43172">
    <property type="entry name" value="ADENYLOSUCCINATE LYASE"/>
    <property type="match status" value="1"/>
</dbReference>
<keyword evidence="7 14" id="KW-0658">Purine biosynthesis</keyword>
<evidence type="ECO:0000256" key="12">
    <source>
        <dbReference type="ARBA" id="ARBA00049115"/>
    </source>
</evidence>
<evidence type="ECO:0000256" key="2">
    <source>
        <dbReference type="ARBA" id="ARBA00004734"/>
    </source>
</evidence>
<dbReference type="PANTHER" id="PTHR43172:SF1">
    <property type="entry name" value="ADENYLOSUCCINATE LYASE"/>
    <property type="match status" value="1"/>
</dbReference>
<dbReference type="SMART" id="SM00998">
    <property type="entry name" value="ADSL_C"/>
    <property type="match status" value="1"/>
</dbReference>
<dbReference type="Gene3D" id="1.10.40.30">
    <property type="entry name" value="Fumarase/aspartase (C-terminal domain)"/>
    <property type="match status" value="1"/>
</dbReference>
<dbReference type="GO" id="GO:0044208">
    <property type="term" value="P:'de novo' AMP biosynthetic process"/>
    <property type="evidence" value="ECO:0007669"/>
    <property type="project" value="UniProtKB-UniPathway"/>
</dbReference>
<dbReference type="EMBL" id="KP211870">
    <property type="protein sequence ID" value="ANV80082.1"/>
    <property type="molecule type" value="Genomic_DNA"/>
</dbReference>
<evidence type="ECO:0000256" key="4">
    <source>
        <dbReference type="ARBA" id="ARBA00011668"/>
    </source>
</evidence>
<comment type="catalytic activity">
    <reaction evidence="12">
        <text>N(6)-(1,2-dicarboxyethyl)-AMP = fumarate + AMP</text>
        <dbReference type="Rhea" id="RHEA:16853"/>
        <dbReference type="ChEBI" id="CHEBI:29806"/>
        <dbReference type="ChEBI" id="CHEBI:57567"/>
        <dbReference type="ChEBI" id="CHEBI:456215"/>
        <dbReference type="EC" id="4.3.2.2"/>
    </reaction>
    <physiologicalReaction direction="left-to-right" evidence="12">
        <dbReference type="Rhea" id="RHEA:16854"/>
    </physiologicalReaction>
</comment>
<dbReference type="InterPro" id="IPR000362">
    <property type="entry name" value="Fumarate_lyase_fam"/>
</dbReference>
<dbReference type="Gene3D" id="1.20.200.10">
    <property type="entry name" value="Fumarase/aspartase (Central domain)"/>
    <property type="match status" value="1"/>
</dbReference>
<feature type="domain" description="Adenylosuccinate lyase C-terminal" evidence="15">
    <location>
        <begin position="393"/>
        <end position="473"/>
    </location>
</feature>
<dbReference type="GO" id="GO:0070626">
    <property type="term" value="F:(S)-2-(5-amino-1-(5-phospho-D-ribosyl)imidazole-4-carboxamido) succinate lyase (fumarate-forming) activity"/>
    <property type="evidence" value="ECO:0007669"/>
    <property type="project" value="TreeGrafter"/>
</dbReference>
<comment type="similarity">
    <text evidence="3 14">Belongs to the lyase 1 family. Adenylosuccinate lyase subfamily.</text>
</comment>
<evidence type="ECO:0000256" key="5">
    <source>
        <dbReference type="ARBA" id="ARBA00012339"/>
    </source>
</evidence>
<name>A0A1B1TCS3_9ARCH</name>
<evidence type="ECO:0000256" key="1">
    <source>
        <dbReference type="ARBA" id="ARBA00004706"/>
    </source>
</evidence>
<sequence length="480" mass="53980">MESEEFGILQKFNYHHRVIIKHEKHLAIMGNNVTVSPLDYRYGRDEAKSIWSREGRHERQLDVERALIWAHCQLGRVSPEDYDKVAEIAKPEIVTADRVDEIERETRHDIMALTKAMAEAAGDSGWCIHLGATSNDIVDSAVALQIRDSINLQQETLKMLLSTLCDLAERERDTVMLGRTHGQAAVPITFGLKVAVWVDEFRRHLDRLDELTPRVTTGKFLGAVGTGAAQGENAFELQNLIMQNLGLQTPIATTQVVGRDRYIEWVSWMANVSTSIEKALQEVRNLQRSEIAEVGEYFDAEKQVGSSTMAHKKNPITAENACGLARIVRSMIIPSYENALLWHERDLANSSAERFTLSHSMILLDDIIIKCDKVLSKLGVDSERMMYNIKSQKGLVMAEKLMIALVDNGMPRDEAHEVLRSASMNAINSGEDLEDICARSEAISKIFTRQELSDLFKPESHLGFSGEIVDQAVEIARERI</sequence>
<evidence type="ECO:0000256" key="7">
    <source>
        <dbReference type="ARBA" id="ARBA00022755"/>
    </source>
</evidence>
<dbReference type="UniPathway" id="UPA00074">
    <property type="reaction ID" value="UER00132"/>
</dbReference>
<dbReference type="InterPro" id="IPR024083">
    <property type="entry name" value="Fumarase/histidase_N"/>
</dbReference>
<evidence type="ECO:0000256" key="3">
    <source>
        <dbReference type="ARBA" id="ARBA00008273"/>
    </source>
</evidence>
<dbReference type="EC" id="4.3.2.2" evidence="5 13"/>
<proteinExistence type="inferred from homology"/>
<dbReference type="Pfam" id="PF00206">
    <property type="entry name" value="Lyase_1"/>
    <property type="match status" value="1"/>
</dbReference>
<comment type="pathway">
    <text evidence="2 14">Purine metabolism; AMP biosynthesis via de novo pathway; AMP from IMP: step 2/2.</text>
</comment>
<evidence type="ECO:0000259" key="15">
    <source>
        <dbReference type="SMART" id="SM00998"/>
    </source>
</evidence>
<reference evidence="16" key="2">
    <citation type="journal article" date="2015" name="ISME J.">
        <title>A new class of marine Euryarchaeota group II from the Mediterranean deep chlorophyll maximum.</title>
        <authorList>
            <person name="Martin-Cuadrado A.B."/>
            <person name="Garcia-Heredia I."/>
            <person name="Molto A.G."/>
            <person name="Lopez-Ubeda R."/>
            <person name="Kimes N."/>
            <person name="Lopez-Garcia P."/>
            <person name="Moreira D."/>
            <person name="Rodriguez-Valera F."/>
        </authorList>
    </citation>
    <scope>NUCLEOTIDE SEQUENCE</scope>
</reference>
<comment type="function">
    <text evidence="10">Catalyzes two reactions in de novo purine nucleotide biosynthesis. Catalyzes the breakdown of 5-aminoimidazole- (N-succinylocarboxamide) ribotide (SAICAR or 2-[5-amino-1-(5-phospho-beta-D-ribosyl)imidazole-4-carboxamido]succinate) to 5-aminoimidazole-4-carboxamide ribotide (AICAR or 5-amino-1-(5-phospho-beta-D-ribosyl)imidazole-4-carboxamide) and fumarate, and of adenylosuccinate (ADS or N(6)-(1,2-dicarboxyethyl)-AMP) to adenosine monophosphate (AMP) and fumarate.</text>
</comment>
<dbReference type="InterPro" id="IPR019468">
    <property type="entry name" value="AdenyloSucc_lyase_C"/>
</dbReference>
<dbReference type="InterPro" id="IPR008948">
    <property type="entry name" value="L-Aspartase-like"/>
</dbReference>